<evidence type="ECO:0000256" key="6">
    <source>
        <dbReference type="ARBA" id="ARBA00023157"/>
    </source>
</evidence>
<protein>
    <submittedName>
        <fullName evidence="9">Venom Kazal domain protein 2</fullName>
    </submittedName>
</protein>
<dbReference type="GO" id="GO:0005576">
    <property type="term" value="C:extracellular region"/>
    <property type="evidence" value="ECO:0007669"/>
    <property type="project" value="UniProtKB-SubCell"/>
</dbReference>
<evidence type="ECO:0000259" key="8">
    <source>
        <dbReference type="PROSITE" id="PS51465"/>
    </source>
</evidence>
<dbReference type="EMBL" id="KY030930">
    <property type="protein sequence ID" value="ATU82681.1"/>
    <property type="molecule type" value="mRNA"/>
</dbReference>
<proteinExistence type="evidence at transcript level"/>
<dbReference type="PANTHER" id="PTHR21312:SF30">
    <property type="entry name" value="SERINE PROTEASE INHIBITOR KAZAL-TYPE 11-RELATED"/>
    <property type="match status" value="1"/>
</dbReference>
<evidence type="ECO:0000256" key="3">
    <source>
        <dbReference type="ARBA" id="ARBA00022690"/>
    </source>
</evidence>
<evidence type="ECO:0000313" key="9">
    <source>
        <dbReference type="EMBL" id="ATU82681.1"/>
    </source>
</evidence>
<dbReference type="Pfam" id="PF07648">
    <property type="entry name" value="Kazal_2"/>
    <property type="match status" value="1"/>
</dbReference>
<dbReference type="AlphaFoldDB" id="A0A2K8JM17"/>
<dbReference type="SMART" id="SM00280">
    <property type="entry name" value="KAZAL"/>
    <property type="match status" value="2"/>
</dbReference>
<dbReference type="PROSITE" id="PS00282">
    <property type="entry name" value="KAZAL_1"/>
    <property type="match status" value="2"/>
</dbReference>
<keyword evidence="7" id="KW-0732">Signal</keyword>
<dbReference type="PROSITE" id="PS51465">
    <property type="entry name" value="KAZAL_2"/>
    <property type="match status" value="2"/>
</dbReference>
<dbReference type="InterPro" id="IPR002350">
    <property type="entry name" value="Kazal_dom"/>
</dbReference>
<comment type="subcellular location">
    <subcellularLocation>
        <location evidence="1">Secreted</location>
    </subcellularLocation>
</comment>
<keyword evidence="2" id="KW-0964">Secreted</keyword>
<evidence type="ECO:0000256" key="1">
    <source>
        <dbReference type="ARBA" id="ARBA00004613"/>
    </source>
</evidence>
<name>A0A2K8JM17_PRIPG</name>
<feature type="signal peptide" evidence="7">
    <location>
        <begin position="1"/>
        <end position="19"/>
    </location>
</feature>
<evidence type="ECO:0000256" key="4">
    <source>
        <dbReference type="ARBA" id="ARBA00022737"/>
    </source>
</evidence>
<dbReference type="Gene3D" id="3.30.60.30">
    <property type="match status" value="2"/>
</dbReference>
<sequence length="124" mass="14032">MFAWKFLLISVAVFAVTTAEDIQQIKKRRCDCTREYVPVCASDGNTYPNKCMMGCYNEKNDLKFEHYGPCGSKHEFFTNQCSCNRVKREVCGTDGITYLNPCWLKCAAATNPSLKKAYDGPCKT</sequence>
<evidence type="ECO:0000256" key="5">
    <source>
        <dbReference type="ARBA" id="ARBA00022900"/>
    </source>
</evidence>
<dbReference type="CDD" id="cd00104">
    <property type="entry name" value="KAZAL_FS"/>
    <property type="match status" value="2"/>
</dbReference>
<accession>A0A2K8JM17</accession>
<evidence type="ECO:0000256" key="7">
    <source>
        <dbReference type="SAM" id="SignalP"/>
    </source>
</evidence>
<dbReference type="SUPFAM" id="SSF100895">
    <property type="entry name" value="Kazal-type serine protease inhibitors"/>
    <property type="match status" value="2"/>
</dbReference>
<reference evidence="9" key="1">
    <citation type="submission" date="2016-10" db="EMBL/GenBank/DDBJ databases">
        <title>The assassin bug Pristhesancus plagipennis produces two different types of venom.</title>
        <authorList>
            <person name="Walker A.A."/>
            <person name="Herzig V."/>
            <person name="Jin J."/>
            <person name="Fry B.G."/>
            <person name="King G.F."/>
        </authorList>
    </citation>
    <scope>NUCLEOTIDE SEQUENCE</scope>
</reference>
<keyword evidence="3" id="KW-0646">Protease inhibitor</keyword>
<evidence type="ECO:0000256" key="2">
    <source>
        <dbReference type="ARBA" id="ARBA00022525"/>
    </source>
</evidence>
<dbReference type="InterPro" id="IPR036058">
    <property type="entry name" value="Kazal_dom_sf"/>
</dbReference>
<dbReference type="PANTHER" id="PTHR21312">
    <property type="entry name" value="SERINE PROTEASE INHIBITOR"/>
    <property type="match status" value="1"/>
</dbReference>
<feature type="domain" description="Kazal-like" evidence="8">
    <location>
        <begin position="24"/>
        <end position="72"/>
    </location>
</feature>
<dbReference type="GO" id="GO:0004867">
    <property type="term" value="F:serine-type endopeptidase inhibitor activity"/>
    <property type="evidence" value="ECO:0007669"/>
    <property type="project" value="UniProtKB-KW"/>
</dbReference>
<feature type="chain" id="PRO_5014907603" evidence="7">
    <location>
        <begin position="20"/>
        <end position="124"/>
    </location>
</feature>
<keyword evidence="4" id="KW-0677">Repeat</keyword>
<dbReference type="Pfam" id="PF00050">
    <property type="entry name" value="Kazal_1"/>
    <property type="match status" value="1"/>
</dbReference>
<keyword evidence="5" id="KW-0722">Serine protease inhibitor</keyword>
<dbReference type="FunFam" id="3.30.60.30:FF:000067">
    <property type="entry name" value="Thrombin inhibitor rhodniin"/>
    <property type="match status" value="1"/>
</dbReference>
<organism evidence="9">
    <name type="scientific">Pristhesancus plagipennis</name>
    <name type="common">Common assassin bug</name>
    <dbReference type="NCBI Taxonomy" id="1955184"/>
    <lineage>
        <taxon>Eukaryota</taxon>
        <taxon>Metazoa</taxon>
        <taxon>Ecdysozoa</taxon>
        <taxon>Arthropoda</taxon>
        <taxon>Hexapoda</taxon>
        <taxon>Insecta</taxon>
        <taxon>Pterygota</taxon>
        <taxon>Neoptera</taxon>
        <taxon>Paraneoptera</taxon>
        <taxon>Hemiptera</taxon>
        <taxon>Heteroptera</taxon>
        <taxon>Panheteroptera</taxon>
        <taxon>Cimicomorpha</taxon>
        <taxon>Reduviidae</taxon>
        <taxon>Harpactorinae</taxon>
        <taxon>Harpactorini</taxon>
        <taxon>Pristhesancus</taxon>
    </lineage>
</organism>
<feature type="domain" description="Kazal-like" evidence="8">
    <location>
        <begin position="75"/>
        <end position="124"/>
    </location>
</feature>
<keyword evidence="6" id="KW-1015">Disulfide bond</keyword>